<gene>
    <name evidence="2" type="ORF">BSTOLATCC_MIC5078</name>
</gene>
<feature type="compositionally biased region" description="Polar residues" evidence="1">
    <location>
        <begin position="161"/>
        <end position="192"/>
    </location>
</feature>
<sequence length="216" mass="24948">MESTFLKRFHGRIISMYTPDLLEYSVPVDKTLKPSQLYSKTPIIKNPNYKNASQHPIKPKSTKNPPNLDIDILPKIKIRSFSPYPTSNISENPFKNKALKPKSPEVLQDQKNKFSKIINRPSLDYKKRYEKLNKTYDINLDFSPLEKSKILKKEFELATSEPHQIQSPLSKNPRNRSPTFSDYNSKSENEGSQPFKLEALNGYNKIKPKKLIGLPL</sequence>
<feature type="region of interest" description="Disordered" evidence="1">
    <location>
        <begin position="159"/>
        <end position="196"/>
    </location>
</feature>
<name>A0AAU9IHZ9_9CILI</name>
<evidence type="ECO:0000313" key="2">
    <source>
        <dbReference type="EMBL" id="CAG9311818.1"/>
    </source>
</evidence>
<reference evidence="2" key="1">
    <citation type="submission" date="2021-09" db="EMBL/GenBank/DDBJ databases">
        <authorList>
            <consortium name="AG Swart"/>
            <person name="Singh M."/>
            <person name="Singh A."/>
            <person name="Seah K."/>
            <person name="Emmerich C."/>
        </authorList>
    </citation>
    <scope>NUCLEOTIDE SEQUENCE</scope>
    <source>
        <strain evidence="2">ATCC30299</strain>
    </source>
</reference>
<accession>A0AAU9IHZ9</accession>
<evidence type="ECO:0000313" key="3">
    <source>
        <dbReference type="Proteomes" id="UP001162131"/>
    </source>
</evidence>
<organism evidence="2 3">
    <name type="scientific">Blepharisma stoltei</name>
    <dbReference type="NCBI Taxonomy" id="1481888"/>
    <lineage>
        <taxon>Eukaryota</taxon>
        <taxon>Sar</taxon>
        <taxon>Alveolata</taxon>
        <taxon>Ciliophora</taxon>
        <taxon>Postciliodesmatophora</taxon>
        <taxon>Heterotrichea</taxon>
        <taxon>Heterotrichida</taxon>
        <taxon>Blepharismidae</taxon>
        <taxon>Blepharisma</taxon>
    </lineage>
</organism>
<feature type="region of interest" description="Disordered" evidence="1">
    <location>
        <begin position="43"/>
        <end position="66"/>
    </location>
</feature>
<proteinExistence type="predicted"/>
<dbReference type="Proteomes" id="UP001162131">
    <property type="component" value="Unassembled WGS sequence"/>
</dbReference>
<evidence type="ECO:0000256" key="1">
    <source>
        <dbReference type="SAM" id="MobiDB-lite"/>
    </source>
</evidence>
<comment type="caution">
    <text evidence="2">The sequence shown here is derived from an EMBL/GenBank/DDBJ whole genome shotgun (WGS) entry which is preliminary data.</text>
</comment>
<dbReference type="AlphaFoldDB" id="A0AAU9IHZ9"/>
<keyword evidence="3" id="KW-1185">Reference proteome</keyword>
<dbReference type="EMBL" id="CAJZBQ010000005">
    <property type="protein sequence ID" value="CAG9311818.1"/>
    <property type="molecule type" value="Genomic_DNA"/>
</dbReference>
<protein>
    <submittedName>
        <fullName evidence="2">Uncharacterized protein</fullName>
    </submittedName>
</protein>